<proteinExistence type="inferred from homology"/>
<reference evidence="6" key="1">
    <citation type="submission" date="2022-12" db="EMBL/GenBank/DDBJ databases">
        <title>Reference genome sequencing for broad-spectrum identification of bacterial and archaeal isolates by mass spectrometry.</title>
        <authorList>
            <person name="Sekiguchi Y."/>
            <person name="Tourlousse D.M."/>
        </authorList>
    </citation>
    <scope>NUCLEOTIDE SEQUENCE</scope>
    <source>
        <strain evidence="6">301</strain>
    </source>
</reference>
<evidence type="ECO:0000313" key="6">
    <source>
        <dbReference type="EMBL" id="GLI21039.1"/>
    </source>
</evidence>
<dbReference type="InterPro" id="IPR036390">
    <property type="entry name" value="WH_DNA-bd_sf"/>
</dbReference>
<evidence type="ECO:0000256" key="1">
    <source>
        <dbReference type="ARBA" id="ARBA00009437"/>
    </source>
</evidence>
<name>A0A9W6CKP9_XANFL</name>
<dbReference type="SUPFAM" id="SSF46785">
    <property type="entry name" value="Winged helix' DNA-binding domain"/>
    <property type="match status" value="1"/>
</dbReference>
<accession>A0A9W6CKP9</accession>
<dbReference type="Proteomes" id="UP001144397">
    <property type="component" value="Unassembled WGS sequence"/>
</dbReference>
<dbReference type="GO" id="GO:0000976">
    <property type="term" value="F:transcription cis-regulatory region binding"/>
    <property type="evidence" value="ECO:0007669"/>
    <property type="project" value="TreeGrafter"/>
</dbReference>
<dbReference type="Pfam" id="PF03466">
    <property type="entry name" value="LysR_substrate"/>
    <property type="match status" value="1"/>
</dbReference>
<dbReference type="PRINTS" id="PR00039">
    <property type="entry name" value="HTHLYSR"/>
</dbReference>
<dbReference type="GO" id="GO:0003700">
    <property type="term" value="F:DNA-binding transcription factor activity"/>
    <property type="evidence" value="ECO:0007669"/>
    <property type="project" value="InterPro"/>
</dbReference>
<evidence type="ECO:0000256" key="4">
    <source>
        <dbReference type="ARBA" id="ARBA00023163"/>
    </source>
</evidence>
<dbReference type="PANTHER" id="PTHR30126:SF94">
    <property type="entry name" value="LYSR FAMILY TRANSCRIPTIONAL REGULATOR"/>
    <property type="match status" value="1"/>
</dbReference>
<dbReference type="SUPFAM" id="SSF53850">
    <property type="entry name" value="Periplasmic binding protein-like II"/>
    <property type="match status" value="1"/>
</dbReference>
<dbReference type="PANTHER" id="PTHR30126">
    <property type="entry name" value="HTH-TYPE TRANSCRIPTIONAL REGULATOR"/>
    <property type="match status" value="1"/>
</dbReference>
<dbReference type="PROSITE" id="PS50931">
    <property type="entry name" value="HTH_LYSR"/>
    <property type="match status" value="1"/>
</dbReference>
<keyword evidence="3" id="KW-0238">DNA-binding</keyword>
<dbReference type="AlphaFoldDB" id="A0A9W6CKP9"/>
<comment type="similarity">
    <text evidence="1">Belongs to the LysR transcriptional regulatory family.</text>
</comment>
<organism evidence="6 7">
    <name type="scientific">Xanthobacter flavus</name>
    <dbReference type="NCBI Taxonomy" id="281"/>
    <lineage>
        <taxon>Bacteria</taxon>
        <taxon>Pseudomonadati</taxon>
        <taxon>Pseudomonadota</taxon>
        <taxon>Alphaproteobacteria</taxon>
        <taxon>Hyphomicrobiales</taxon>
        <taxon>Xanthobacteraceae</taxon>
        <taxon>Xanthobacter</taxon>
    </lineage>
</organism>
<keyword evidence="2" id="KW-0805">Transcription regulation</keyword>
<sequence length="302" mass="32613">MERLWPHKGGGMRMLNLSQVQTFLAVIDEGGIQSAAERLACSQPAVSQQLRKLEEFVGVPLVVRNRSRAVPTRDGELFLPKARSLIASADRARAVVSDRRLVVHASGNVGVYLAPRLIAVFERDLDRPGTVDLVITTNRHAVDALIAGEADIALTEWSEDHPAVEWQGWRREKLVVIAGPDHPLAKERCIPRQALLDHPIIGGEPGTGTGRALAGMFGPDAGRLRVARQLGSTAAVKEAVKAGLGLSVVFAYSVAEEVKAGTLTMLELEEADIFKTLFIGLGRESPQSSMARRFATFCLASA</sequence>
<dbReference type="Gene3D" id="3.40.190.290">
    <property type="match status" value="1"/>
</dbReference>
<keyword evidence="4" id="KW-0804">Transcription</keyword>
<dbReference type="Pfam" id="PF00126">
    <property type="entry name" value="HTH_1"/>
    <property type="match status" value="1"/>
</dbReference>
<evidence type="ECO:0000259" key="5">
    <source>
        <dbReference type="PROSITE" id="PS50931"/>
    </source>
</evidence>
<dbReference type="EMBL" id="BSDO01000001">
    <property type="protein sequence ID" value="GLI21039.1"/>
    <property type="molecule type" value="Genomic_DNA"/>
</dbReference>
<evidence type="ECO:0000256" key="3">
    <source>
        <dbReference type="ARBA" id="ARBA00023125"/>
    </source>
</evidence>
<dbReference type="InterPro" id="IPR036388">
    <property type="entry name" value="WH-like_DNA-bd_sf"/>
</dbReference>
<dbReference type="Gene3D" id="1.10.10.10">
    <property type="entry name" value="Winged helix-like DNA-binding domain superfamily/Winged helix DNA-binding domain"/>
    <property type="match status" value="1"/>
</dbReference>
<dbReference type="InterPro" id="IPR005119">
    <property type="entry name" value="LysR_subst-bd"/>
</dbReference>
<dbReference type="InterPro" id="IPR000847">
    <property type="entry name" value="LysR_HTH_N"/>
</dbReference>
<gene>
    <name evidence="6" type="ORF">XFLAVUS301_07130</name>
</gene>
<comment type="caution">
    <text evidence="6">The sequence shown here is derived from an EMBL/GenBank/DDBJ whole genome shotgun (WGS) entry which is preliminary data.</text>
</comment>
<evidence type="ECO:0000256" key="2">
    <source>
        <dbReference type="ARBA" id="ARBA00023015"/>
    </source>
</evidence>
<evidence type="ECO:0000313" key="7">
    <source>
        <dbReference type="Proteomes" id="UP001144397"/>
    </source>
</evidence>
<protein>
    <submittedName>
        <fullName evidence="6">LysR family transcriptional regulator</fullName>
    </submittedName>
</protein>
<feature type="domain" description="HTH lysR-type" evidence="5">
    <location>
        <begin position="15"/>
        <end position="72"/>
    </location>
</feature>